<dbReference type="AlphaFoldDB" id="A0A2P6NUV2"/>
<proteinExistence type="inferred from homology"/>
<evidence type="ECO:0000259" key="5">
    <source>
        <dbReference type="PROSITE" id="PS51366"/>
    </source>
</evidence>
<evidence type="ECO:0000313" key="7">
    <source>
        <dbReference type="Proteomes" id="UP000241769"/>
    </source>
</evidence>
<evidence type="ECO:0000256" key="4">
    <source>
        <dbReference type="SAM" id="MobiDB-lite"/>
    </source>
</evidence>
<dbReference type="OrthoDB" id="20666at2759"/>
<feature type="region of interest" description="Disordered" evidence="4">
    <location>
        <begin position="115"/>
        <end position="182"/>
    </location>
</feature>
<feature type="compositionally biased region" description="Basic and acidic residues" evidence="4">
    <location>
        <begin position="458"/>
        <end position="467"/>
    </location>
</feature>
<dbReference type="SMART" id="SM00543">
    <property type="entry name" value="MIF4G"/>
    <property type="match status" value="1"/>
</dbReference>
<keyword evidence="7" id="KW-1185">Reference proteome</keyword>
<dbReference type="PANTHER" id="PTHR23253:SF9">
    <property type="entry name" value="EUKARYOTIC TRANSLATION INITIATION FACTOR 4 GAMMA 2"/>
    <property type="match status" value="1"/>
</dbReference>
<feature type="region of interest" description="Disordered" evidence="4">
    <location>
        <begin position="1"/>
        <end position="77"/>
    </location>
</feature>
<dbReference type="Gene3D" id="1.25.40.180">
    <property type="match status" value="2"/>
</dbReference>
<feature type="region of interest" description="Disordered" evidence="4">
    <location>
        <begin position="429"/>
        <end position="467"/>
    </location>
</feature>
<dbReference type="GO" id="GO:0003729">
    <property type="term" value="F:mRNA binding"/>
    <property type="evidence" value="ECO:0007669"/>
    <property type="project" value="TreeGrafter"/>
</dbReference>
<comment type="similarity">
    <text evidence="1">Belongs to the eukaryotic initiation factor 4G family.</text>
</comment>
<organism evidence="6 7">
    <name type="scientific">Planoprotostelium fungivorum</name>
    <dbReference type="NCBI Taxonomy" id="1890364"/>
    <lineage>
        <taxon>Eukaryota</taxon>
        <taxon>Amoebozoa</taxon>
        <taxon>Evosea</taxon>
        <taxon>Variosea</taxon>
        <taxon>Cavosteliida</taxon>
        <taxon>Cavosteliaceae</taxon>
        <taxon>Planoprotostelium</taxon>
    </lineage>
</organism>
<comment type="caution">
    <text evidence="6">The sequence shown here is derived from an EMBL/GenBank/DDBJ whole genome shotgun (WGS) entry which is preliminary data.</text>
</comment>
<protein>
    <recommendedName>
        <fullName evidence="5">MI domain-containing protein</fullName>
    </recommendedName>
</protein>
<reference evidence="6 7" key="1">
    <citation type="journal article" date="2018" name="Genome Biol. Evol.">
        <title>Multiple Roots of Fruiting Body Formation in Amoebozoa.</title>
        <authorList>
            <person name="Hillmann F."/>
            <person name="Forbes G."/>
            <person name="Novohradska S."/>
            <person name="Ferling I."/>
            <person name="Riege K."/>
            <person name="Groth M."/>
            <person name="Westermann M."/>
            <person name="Marz M."/>
            <person name="Spaller T."/>
            <person name="Winckler T."/>
            <person name="Schaap P."/>
            <person name="Glockner G."/>
        </authorList>
    </citation>
    <scope>NUCLEOTIDE SEQUENCE [LARGE SCALE GENOMIC DNA]</scope>
    <source>
        <strain evidence="6 7">Jena</strain>
    </source>
</reference>
<evidence type="ECO:0000256" key="1">
    <source>
        <dbReference type="ARBA" id="ARBA00005775"/>
    </source>
</evidence>
<dbReference type="PANTHER" id="PTHR23253">
    <property type="entry name" value="EUKARYOTIC TRANSLATION INITIATION FACTOR 4 GAMMA"/>
    <property type="match status" value="1"/>
</dbReference>
<name>A0A2P6NUV2_9EUKA</name>
<feature type="compositionally biased region" description="Low complexity" evidence="4">
    <location>
        <begin position="45"/>
        <end position="54"/>
    </location>
</feature>
<evidence type="ECO:0000256" key="3">
    <source>
        <dbReference type="ARBA" id="ARBA00022917"/>
    </source>
</evidence>
<accession>A0A2P6NUV2</accession>
<dbReference type="Proteomes" id="UP000241769">
    <property type="component" value="Unassembled WGS sequence"/>
</dbReference>
<dbReference type="InParanoid" id="A0A2P6NUV2"/>
<feature type="compositionally biased region" description="Basic and acidic residues" evidence="4">
    <location>
        <begin position="1"/>
        <end position="17"/>
    </location>
</feature>
<dbReference type="PROSITE" id="PS51366">
    <property type="entry name" value="MI"/>
    <property type="match status" value="1"/>
</dbReference>
<evidence type="ECO:0000313" key="6">
    <source>
        <dbReference type="EMBL" id="PRP87700.1"/>
    </source>
</evidence>
<dbReference type="GO" id="GO:0016281">
    <property type="term" value="C:eukaryotic translation initiation factor 4F complex"/>
    <property type="evidence" value="ECO:0007669"/>
    <property type="project" value="TreeGrafter"/>
</dbReference>
<sequence>MSSEITKENPSDKKKASVDPSNEISLRPKFGGMGAGGLFGGGSGPSLAAGGLSAVKSTPFKRKDDAPPPDPNRMKYDRSFMIKFQDVRMEITSSRLTLYQLSDVPLQLQKNLESIPQLSSSMDPSSRQSLLRSSGEHSPSASKTQGREKRGSRADSPASRSEGANGEEFGRKSANPYQARPVFMKNEKDQVLRSLKSILNKVTPENFGSLMTQIEEEKTYEEAVQILYSKAVGEPSFSNLYTELCVQLNALPVPWSDQPGQFRRKLINQCQEEFEDQGKSKELSLPSDPEEAQIFKDKLKKRTQGNVILIGELYKVNLISERIVRECTNILISSITSAEKAHDGQTMDFQGELLCKLVKTVGKSLDNDVKTKTIVESWFNHIGSFTTNEAFSQRLRFFFKDLIELRKNSWVPRREAEVPKKISEIHDEYHEKQQQHHSEMESIRKAGSGLQGRAPSEQPKRREGAEEEKLLSLVREVLKEEEGDARSRIAEMRECTEGLSGQHIVEIVLREVLDKKENTMTAAHHLFTSLRDNRIITPDHYTEGFKSVADGLSDVLLDAPMAGKNLVLLLSHGLHDKLIQTKDLNAFPEEVKNKSVEEAKKR</sequence>
<dbReference type="STRING" id="1890364.A0A2P6NUV2"/>
<dbReference type="InterPro" id="IPR003890">
    <property type="entry name" value="MIF4G-like_typ-3"/>
</dbReference>
<feature type="compositionally biased region" description="Basic and acidic residues" evidence="4">
    <location>
        <begin position="429"/>
        <end position="444"/>
    </location>
</feature>
<keyword evidence="3" id="KW-0648">Protein biosynthesis</keyword>
<evidence type="ECO:0000256" key="2">
    <source>
        <dbReference type="ARBA" id="ARBA00022540"/>
    </source>
</evidence>
<feature type="compositionally biased region" description="Polar residues" evidence="4">
    <location>
        <begin position="115"/>
        <end position="144"/>
    </location>
</feature>
<dbReference type="InterPro" id="IPR016024">
    <property type="entry name" value="ARM-type_fold"/>
</dbReference>
<dbReference type="EMBL" id="MDYQ01000018">
    <property type="protein sequence ID" value="PRP87700.1"/>
    <property type="molecule type" value="Genomic_DNA"/>
</dbReference>
<dbReference type="SUPFAM" id="SSF48371">
    <property type="entry name" value="ARM repeat"/>
    <property type="match status" value="2"/>
</dbReference>
<feature type="compositionally biased region" description="Basic and acidic residues" evidence="4">
    <location>
        <begin position="61"/>
        <end position="77"/>
    </location>
</feature>
<dbReference type="GO" id="GO:0003743">
    <property type="term" value="F:translation initiation factor activity"/>
    <property type="evidence" value="ECO:0007669"/>
    <property type="project" value="UniProtKB-KW"/>
</dbReference>
<feature type="domain" description="MI" evidence="5">
    <location>
        <begin position="465"/>
        <end position="589"/>
    </location>
</feature>
<feature type="compositionally biased region" description="Gly residues" evidence="4">
    <location>
        <begin position="31"/>
        <end position="44"/>
    </location>
</feature>
<dbReference type="Pfam" id="PF02854">
    <property type="entry name" value="MIF4G"/>
    <property type="match status" value="1"/>
</dbReference>
<keyword evidence="2" id="KW-0396">Initiation factor</keyword>
<gene>
    <name evidence="6" type="ORF">PROFUN_02400</name>
</gene>
<dbReference type="Pfam" id="PF02847">
    <property type="entry name" value="MA3"/>
    <property type="match status" value="1"/>
</dbReference>
<dbReference type="InterPro" id="IPR003891">
    <property type="entry name" value="Initiation_fac_eIF4g_MI"/>
</dbReference>